<dbReference type="EMBL" id="JAPFFI010000013">
    <property type="protein sequence ID" value="KAJ6371563.1"/>
    <property type="molecule type" value="Genomic_DNA"/>
</dbReference>
<keyword evidence="2" id="KW-1185">Reference proteome</keyword>
<dbReference type="Proteomes" id="UP001141253">
    <property type="component" value="Chromosome 17"/>
</dbReference>
<reference evidence="1" key="1">
    <citation type="submission" date="2022-10" db="EMBL/GenBank/DDBJ databases">
        <authorList>
            <person name="Hyden B.L."/>
            <person name="Feng K."/>
            <person name="Yates T."/>
            <person name="Jawdy S."/>
            <person name="Smart L.B."/>
            <person name="Muchero W."/>
        </authorList>
    </citation>
    <scope>NUCLEOTIDE SEQUENCE</scope>
    <source>
        <tissue evidence="1">Shoot tip</tissue>
    </source>
</reference>
<sequence length="24" mass="2624">MSFVFSGLHLSVLCGGCWVDLCHL</sequence>
<feature type="non-terminal residue" evidence="1">
    <location>
        <position position="24"/>
    </location>
</feature>
<proteinExistence type="predicted"/>
<accession>A0ABQ9B4Y4</accession>
<evidence type="ECO:0000313" key="1">
    <source>
        <dbReference type="EMBL" id="KAJ6371563.1"/>
    </source>
</evidence>
<protein>
    <submittedName>
        <fullName evidence="1">Uncharacterized protein</fullName>
    </submittedName>
</protein>
<name>A0ABQ9B4Y4_9ROSI</name>
<gene>
    <name evidence="1" type="ORF">OIU77_001968</name>
</gene>
<reference evidence="1" key="2">
    <citation type="journal article" date="2023" name="Int. J. Mol. Sci.">
        <title>De Novo Assembly and Annotation of 11 Diverse Shrub Willow (Salix) Genomes Reveals Novel Gene Organization in Sex-Linked Regions.</title>
        <authorList>
            <person name="Hyden B."/>
            <person name="Feng K."/>
            <person name="Yates T.B."/>
            <person name="Jawdy S."/>
            <person name="Cereghino C."/>
            <person name="Smart L.B."/>
            <person name="Muchero W."/>
        </authorList>
    </citation>
    <scope>NUCLEOTIDE SEQUENCE</scope>
    <source>
        <tissue evidence="1">Shoot tip</tissue>
    </source>
</reference>
<organism evidence="1 2">
    <name type="scientific">Salix suchowensis</name>
    <dbReference type="NCBI Taxonomy" id="1278906"/>
    <lineage>
        <taxon>Eukaryota</taxon>
        <taxon>Viridiplantae</taxon>
        <taxon>Streptophyta</taxon>
        <taxon>Embryophyta</taxon>
        <taxon>Tracheophyta</taxon>
        <taxon>Spermatophyta</taxon>
        <taxon>Magnoliopsida</taxon>
        <taxon>eudicotyledons</taxon>
        <taxon>Gunneridae</taxon>
        <taxon>Pentapetalae</taxon>
        <taxon>rosids</taxon>
        <taxon>fabids</taxon>
        <taxon>Malpighiales</taxon>
        <taxon>Salicaceae</taxon>
        <taxon>Saliceae</taxon>
        <taxon>Salix</taxon>
    </lineage>
</organism>
<comment type="caution">
    <text evidence="1">The sequence shown here is derived from an EMBL/GenBank/DDBJ whole genome shotgun (WGS) entry which is preliminary data.</text>
</comment>
<evidence type="ECO:0000313" key="2">
    <source>
        <dbReference type="Proteomes" id="UP001141253"/>
    </source>
</evidence>